<sequence length="84" mass="8216">MDQLAQRKVVFAGTVEALPGIGPAQALAAVAGVCQQGVAAMVAVGRARKAGKAMAAPQGMAAVTGLLTKLAAMVAAEKVGELGE</sequence>
<protein>
    <submittedName>
        <fullName evidence="1">Uncharacterized protein</fullName>
    </submittedName>
</protein>
<gene>
    <name evidence="1" type="ORF">RJ45_01845</name>
</gene>
<accession>A0A0B9GKB6</accession>
<dbReference type="Proteomes" id="UP000031278">
    <property type="component" value="Unassembled WGS sequence"/>
</dbReference>
<evidence type="ECO:0000313" key="2">
    <source>
        <dbReference type="Proteomes" id="UP000031278"/>
    </source>
</evidence>
<name>A0A0B9GKB6_9GAMM</name>
<evidence type="ECO:0000313" key="1">
    <source>
        <dbReference type="EMBL" id="KHT65270.1"/>
    </source>
</evidence>
<comment type="caution">
    <text evidence="1">The sequence shown here is derived from an EMBL/GenBank/DDBJ whole genome shotgun (WGS) entry which is preliminary data.</text>
</comment>
<reference evidence="1 2" key="1">
    <citation type="submission" date="2014-12" db="EMBL/GenBank/DDBJ databases">
        <title>Genome sequencing of Photobacterium gaetbulicola AD005a.</title>
        <authorList>
            <person name="Adrian T.G.S."/>
            <person name="Chan K.G."/>
        </authorList>
    </citation>
    <scope>NUCLEOTIDE SEQUENCE [LARGE SCALE GENOMIC DNA]</scope>
    <source>
        <strain evidence="1 2">AD005a</strain>
    </source>
</reference>
<organism evidence="1 2">
    <name type="scientific">Photobacterium gaetbulicola</name>
    <dbReference type="NCBI Taxonomy" id="1295392"/>
    <lineage>
        <taxon>Bacteria</taxon>
        <taxon>Pseudomonadati</taxon>
        <taxon>Pseudomonadota</taxon>
        <taxon>Gammaproteobacteria</taxon>
        <taxon>Vibrionales</taxon>
        <taxon>Vibrionaceae</taxon>
        <taxon>Photobacterium</taxon>
    </lineage>
</organism>
<proteinExistence type="predicted"/>
<dbReference type="RefSeq" id="WP_039457159.1">
    <property type="nucleotide sequence ID" value="NZ_JWLZ01000015.1"/>
</dbReference>
<dbReference type="AlphaFoldDB" id="A0A0B9GKB6"/>
<dbReference type="EMBL" id="JWLZ01000015">
    <property type="protein sequence ID" value="KHT65270.1"/>
    <property type="molecule type" value="Genomic_DNA"/>
</dbReference>